<dbReference type="EMBL" id="AKIJ01000001">
    <property type="protein sequence ID" value="KFG27316.1"/>
    <property type="molecule type" value="Genomic_DNA"/>
</dbReference>
<name>A0A086J598_NEMA1</name>
<comment type="caution">
    <text evidence="1">The sequence shown here is derived from an EMBL/GenBank/DDBJ whole genome shotgun (WGS) entry which is preliminary data.</text>
</comment>
<proteinExistence type="predicted"/>
<keyword evidence="2" id="KW-1185">Reference proteome</keyword>
<organism evidence="1 2">
    <name type="scientific">Nematocida ausubeli (strain ATCC PRA-371 / ERTm2)</name>
    <name type="common">Nematode killer fungus</name>
    <dbReference type="NCBI Taxonomy" id="1913371"/>
    <lineage>
        <taxon>Eukaryota</taxon>
        <taxon>Fungi</taxon>
        <taxon>Fungi incertae sedis</taxon>
        <taxon>Microsporidia</taxon>
        <taxon>Nematocida</taxon>
    </lineage>
</organism>
<protein>
    <submittedName>
        <fullName evidence="1">Uncharacterized protein</fullName>
    </submittedName>
</protein>
<evidence type="ECO:0000313" key="2">
    <source>
        <dbReference type="Proteomes" id="UP000054524"/>
    </source>
</evidence>
<dbReference type="Proteomes" id="UP000054524">
    <property type="component" value="Unassembled WGS sequence"/>
</dbReference>
<evidence type="ECO:0000313" key="1">
    <source>
        <dbReference type="EMBL" id="KFG27316.1"/>
    </source>
</evidence>
<reference evidence="1 2" key="1">
    <citation type="journal article" date="2014" name="Genome Announc.">
        <title>Genome Sequence of the Microsporidian Species Nematocida sp1 Strain ERTm6 (ATCC PRA-372).</title>
        <authorList>
            <person name="Bakowski M.A."/>
            <person name="Priest M."/>
            <person name="Young S."/>
            <person name="Cuomo C.A."/>
            <person name="Troemel E.R."/>
        </authorList>
    </citation>
    <scope>NUCLEOTIDE SEQUENCE [LARGE SCALE GENOMIC DNA]</scope>
    <source>
        <strain evidence="1 2">ERTm6</strain>
    </source>
</reference>
<gene>
    <name evidence="1" type="ORF">NESG_00394</name>
</gene>
<sequence>MIISPSVIATVEESNLQPVDKKVHMESREASAFRTWPRSTENIFAGFSTQGKKKPIPRPVMLCVKYIDELVFDEKNIVAGGCVICIDERTYTTLNEINSAVKESMRVEKVVIQRLERNEAFRKSKYYITTVEKKFFISKQRLLGEILKTQRKIEKVRPLIMLSIQMALENQIKKLCALKVIADKMYSEESSRTFVAM</sequence>
<accession>A0A086J598</accession>
<dbReference type="RefSeq" id="XP_052905871.1">
    <property type="nucleotide sequence ID" value="XM_053048046.1"/>
</dbReference>
<dbReference type="AlphaFoldDB" id="A0A086J598"/>
<dbReference type="GeneID" id="77675367"/>
<dbReference type="HOGENOM" id="CLU_1390581_0_0_1"/>